<reference evidence="1 2" key="1">
    <citation type="submission" date="2021-01" db="EMBL/GenBank/DDBJ databases">
        <title>Genomic Encyclopedia of Type Strains, Phase IV (KMG-IV): sequencing the most valuable type-strain genomes for metagenomic binning, comparative biology and taxonomic classification.</title>
        <authorList>
            <person name="Goeker M."/>
        </authorList>
    </citation>
    <scope>NUCLEOTIDE SEQUENCE [LARGE SCALE GENOMIC DNA]</scope>
    <source>
        <strain evidence="1 2">DSM 25879</strain>
    </source>
</reference>
<dbReference type="Proteomes" id="UP000737402">
    <property type="component" value="Unassembled WGS sequence"/>
</dbReference>
<dbReference type="PANTHER" id="PTHR35802">
    <property type="entry name" value="PROTEASE SYNTHASE AND SPORULATION PROTEIN PAI 2"/>
    <property type="match status" value="1"/>
</dbReference>
<dbReference type="SUPFAM" id="SSF50475">
    <property type="entry name" value="FMN-binding split barrel"/>
    <property type="match status" value="1"/>
</dbReference>
<dbReference type="InterPro" id="IPR007396">
    <property type="entry name" value="TR_PAI2-type"/>
</dbReference>
<dbReference type="PANTHER" id="PTHR35802:SF1">
    <property type="entry name" value="PROTEASE SYNTHASE AND SPORULATION PROTEIN PAI 2"/>
    <property type="match status" value="1"/>
</dbReference>
<sequence>MYIPKQFKNEKQDEIIEFIRHNSFGVLFSQDGDQPTATHLPFIVKVTDGSIILITHMAKANPQWKTLDGKKALAVFTGPHAYISAGWYEEPGTVSTWNYVSVHVHGRVEILTDSRSLKEILKTATDFYEAGFDKPWKLEENEETVDSMLNGIVGIRLMVDKLEGKWKLNQHHPKERKEKVITRLKEQHAYDSQEIAQLMQDQMKD</sequence>
<accession>A0ABS2NXQ1</accession>
<dbReference type="RefSeq" id="WP_204414498.1">
    <property type="nucleotide sequence ID" value="NZ_JAFBED010000002.1"/>
</dbReference>
<dbReference type="InterPro" id="IPR012349">
    <property type="entry name" value="Split_barrel_FMN-bd"/>
</dbReference>
<dbReference type="Pfam" id="PF04299">
    <property type="entry name" value="FMN_bind_2"/>
    <property type="match status" value="1"/>
</dbReference>
<dbReference type="EMBL" id="JAFBED010000002">
    <property type="protein sequence ID" value="MBM7619456.1"/>
    <property type="molecule type" value="Genomic_DNA"/>
</dbReference>
<dbReference type="Gene3D" id="2.30.110.10">
    <property type="entry name" value="Electron Transport, Fmn-binding Protein, Chain A"/>
    <property type="match status" value="1"/>
</dbReference>
<gene>
    <name evidence="1" type="ORF">JOC95_001305</name>
</gene>
<proteinExistence type="predicted"/>
<protein>
    <submittedName>
        <fullName evidence="1">Transcriptional regulator</fullName>
    </submittedName>
</protein>
<comment type="caution">
    <text evidence="1">The sequence shown here is derived from an EMBL/GenBank/DDBJ whole genome shotgun (WGS) entry which is preliminary data.</text>
</comment>
<dbReference type="PIRSF" id="PIRSF010372">
    <property type="entry name" value="PaiB"/>
    <property type="match status" value="1"/>
</dbReference>
<keyword evidence="2" id="KW-1185">Reference proteome</keyword>
<evidence type="ECO:0000313" key="2">
    <source>
        <dbReference type="Proteomes" id="UP000737402"/>
    </source>
</evidence>
<evidence type="ECO:0000313" key="1">
    <source>
        <dbReference type="EMBL" id="MBM7619456.1"/>
    </source>
</evidence>
<name>A0ABS2NXQ1_9BACI</name>
<organism evidence="1 2">
    <name type="scientific">Sutcliffiella tianshenii</name>
    <dbReference type="NCBI Taxonomy" id="1463404"/>
    <lineage>
        <taxon>Bacteria</taxon>
        <taxon>Bacillati</taxon>
        <taxon>Bacillota</taxon>
        <taxon>Bacilli</taxon>
        <taxon>Bacillales</taxon>
        <taxon>Bacillaceae</taxon>
        <taxon>Sutcliffiella</taxon>
    </lineage>
</organism>